<evidence type="ECO:0000256" key="12">
    <source>
        <dbReference type="ARBA" id="ARBA00022840"/>
    </source>
</evidence>
<evidence type="ECO:0000256" key="2">
    <source>
        <dbReference type="ARBA" id="ARBA00012552"/>
    </source>
</evidence>
<evidence type="ECO:0000256" key="5">
    <source>
        <dbReference type="ARBA" id="ARBA00022737"/>
    </source>
</evidence>
<dbReference type="Proteomes" id="UP000636800">
    <property type="component" value="Chromosome 5"/>
</dbReference>
<evidence type="ECO:0000256" key="10">
    <source>
        <dbReference type="ARBA" id="ARBA00022806"/>
    </source>
</evidence>
<dbReference type="Gene3D" id="1.20.120.1080">
    <property type="match status" value="1"/>
</dbReference>
<evidence type="ECO:0000256" key="14">
    <source>
        <dbReference type="SAM" id="MobiDB-lite"/>
    </source>
</evidence>
<gene>
    <name evidence="18" type="ORF">HPP92_010964</name>
</gene>
<keyword evidence="8" id="KW-0833">Ubl conjugation pathway</keyword>
<dbReference type="Pfam" id="PF00270">
    <property type="entry name" value="DEAD"/>
    <property type="match status" value="1"/>
</dbReference>
<sequence length="1737" mass="195243">MSYHYSDCRQGRPALQRGKFSVNREKPRPGYLPRPPGSLHPHGTATSVSPSFTVLLQRSASSKGNPTCKVVEDLISCCPSAPVDFVCGEGRIAAKLFFQQWCNVLEALVFFWSRRLDGDHHLTPSLISRVSISSDREELEESLRNLFSGHINRLLQGKHATKIESRIKEVYKEIKKLEKLLTRPQNWQCTMKLQDVKKTLGTELGLLTDKLEEFRAAMSCLLHQLDGKKHLEPLRECSMAIFCLGDSLDWARIHHIIMRECQRLDNGLPIYTRRRDILNSVSANQVVVLIGETGSGKSTQLVQFLADCGLASKGSIICTQPRKIAALSLARRVCEETVGCYSESFVRSHSSYSCFERFGPGIAYMTDHCLLQRYMNDTSLSGISHIIVDEAHERSLNTDLLLALIKKKLLQRPDLRLVIMSATADASKLADYFYGCCTFHVTGRTYPVDIKYVTDVSDEDPWCKIPKQIPSNYASYLSDVVKMVSIIHKRECAGGILAFLTSQTEVEWACENFSDPSAVVLPLHGKLSQEDQTRVFNNYTGKRKVIFSTNVAETSLTISGIKFVVDSGMAKDCRFDPSTGMSLLKVTRTSQSSANQRSGRAGRTEPGKCYRLYSESDFQLMTVHQEPEICKVHLGVALLRILALGMKNVLDFEFVDAPSKEAINKAIQNLVQLGAVVQESHYLELTQTGRTLVKLGIEPRLGKLILESFSCGLRKEGVVLAAVMANYSSIFCRVGSDEEKHKADCLKVPFCHPEGDLLTLLYVYKEWENERNGRNQWCWQNSINAKSMRRCQETVLELENCLKYELNMITPNYWLWDPHKPSTYDKQLKKVILSSLVENLAMYTGSERFGYEVASTGQKLQLHPSCSLLVYGQKPSWVVFAEILSITNQYLVCVTAVDYDSLSEIKLPFNLAQLEQGKMFMKVISGLGNSLLRRLCGKSNHNIESITSRIQKECMDEEIYIDSDFFRREIHLLAAAKHMEKVSSMVNDVLDSERRLLKDECMQKCLFAAIPGSSPSIALFGSGAEIKHLELGKQYLTIEIFHPSVAEVNDKELILMIEKNISGIANFSKHAVNGQDGASTNKWGKVTFLTPEAARQAVCKLNGFQFGDHFLKVVPSPIGNHRNLPFFAIRAKICWPRRPSKGVALVECSAEDSEIIVKDCFSISIGGRYVNCAASTKYDNCLFVTGIPKDVSEPEIYREFVNATQRKILGVKLFRGDPVDSVPISTCVEALILEIAPFMPNPQHPLRSFRVEVFEPDPKDVMVKATISFEGSLHLQAAKALEHIHGKALACFFPWQKIECRDMFHSYVSCPARIFSVIRRRVESLLESFKLQKGVTYTIKSFSCSFRVKLSAPATKIIADMRRPLELLMRGKTLTHPSLTPLLQLLLSRDGIALLKSLERDTGCYYFYDRHNLHIKLFGSLDEEGILEEKLIQSLQSLHENKPHKIRLRGHSLPPNLMKSVIQRFGPELHGLKSLVPGVDLSLNTRWQVLHVRGSKEQKQKVEEVISGLVLSLSNDLGIIPASESTCLICLCELDEPFCLESCGHKFCQGCLVDQCESAIRSRDGFPLRCAKEGCQDPFLLTDLKALLLGERLEELFQASMAWFVASSGGDYRFCPTPDCPGVYRVATSEEEGMAAGPFLCGACSMGTCTWCQLEYHGFISCERYKEYKDSPDFSLLDWRIGKENVKDCPVCKHVIEKVDGCDHISCRCGRHICWVCLEVFPTSDSCYSHLRSLHGV</sequence>
<evidence type="ECO:0000256" key="11">
    <source>
        <dbReference type="ARBA" id="ARBA00022833"/>
    </source>
</evidence>
<accession>A0A835QZM0</accession>
<dbReference type="Pfam" id="PF24641">
    <property type="entry name" value="KH_DEAH11_2nd"/>
    <property type="match status" value="1"/>
</dbReference>
<feature type="domain" description="Helicase C-terminal" evidence="16">
    <location>
        <begin position="479"/>
        <end position="650"/>
    </location>
</feature>
<dbReference type="PROSITE" id="PS51192">
    <property type="entry name" value="HELICASE_ATP_BIND_1"/>
    <property type="match status" value="1"/>
</dbReference>
<dbReference type="Gene3D" id="1.20.120.1750">
    <property type="match status" value="1"/>
</dbReference>
<feature type="domain" description="Helicase ATP-binding" evidence="15">
    <location>
        <begin position="278"/>
        <end position="442"/>
    </location>
</feature>
<dbReference type="InterPro" id="IPR056247">
    <property type="entry name" value="KH_DEAH11/12_2nd"/>
</dbReference>
<dbReference type="InterPro" id="IPR011709">
    <property type="entry name" value="DEAD-box_helicase_OB_fold"/>
</dbReference>
<keyword evidence="3" id="KW-0808">Transferase</keyword>
<dbReference type="GO" id="GO:0005524">
    <property type="term" value="F:ATP binding"/>
    <property type="evidence" value="ECO:0007669"/>
    <property type="project" value="UniProtKB-KW"/>
</dbReference>
<dbReference type="GO" id="GO:0008270">
    <property type="term" value="F:zinc ion binding"/>
    <property type="evidence" value="ECO:0007669"/>
    <property type="project" value="UniProtKB-KW"/>
</dbReference>
<dbReference type="PROSITE" id="PS00518">
    <property type="entry name" value="ZF_RING_1"/>
    <property type="match status" value="1"/>
</dbReference>
<reference evidence="18 19" key="1">
    <citation type="journal article" date="2020" name="Nat. Food">
        <title>A phased Vanilla planifolia genome enables genetic improvement of flavour and production.</title>
        <authorList>
            <person name="Hasing T."/>
            <person name="Tang H."/>
            <person name="Brym M."/>
            <person name="Khazi F."/>
            <person name="Huang T."/>
            <person name="Chambers A.H."/>
        </authorList>
    </citation>
    <scope>NUCLEOTIDE SEQUENCE [LARGE SCALE GENOMIC DNA]</scope>
    <source>
        <tissue evidence="18">Leaf</tissue>
    </source>
</reference>
<dbReference type="GO" id="GO:0003723">
    <property type="term" value="F:RNA binding"/>
    <property type="evidence" value="ECO:0007669"/>
    <property type="project" value="TreeGrafter"/>
</dbReference>
<feature type="domain" description="RING-type" evidence="17">
    <location>
        <begin position="1523"/>
        <end position="1734"/>
    </location>
</feature>
<dbReference type="Pfam" id="PF24638">
    <property type="entry name" value="KH_DEAH11_1st"/>
    <property type="match status" value="1"/>
</dbReference>
<keyword evidence="10" id="KW-0347">Helicase</keyword>
<dbReference type="InterPro" id="IPR011545">
    <property type="entry name" value="DEAD/DEAH_box_helicase_dom"/>
</dbReference>
<comment type="similarity">
    <text evidence="1">Belongs to the DEAD box helicase family. DEAH subfamily.</text>
</comment>
<dbReference type="PANTHER" id="PTHR18934">
    <property type="entry name" value="ATP-DEPENDENT RNA HELICASE"/>
    <property type="match status" value="1"/>
</dbReference>
<evidence type="ECO:0000256" key="1">
    <source>
        <dbReference type="ARBA" id="ARBA00008792"/>
    </source>
</evidence>
<dbReference type="InterPro" id="IPR027417">
    <property type="entry name" value="P-loop_NTPase"/>
</dbReference>
<dbReference type="InterPro" id="IPR001650">
    <property type="entry name" value="Helicase_C-like"/>
</dbReference>
<keyword evidence="5" id="KW-0677">Repeat</keyword>
<comment type="caution">
    <text evidence="18">The sequence shown here is derived from an EMBL/GenBank/DDBJ whole genome shotgun (WGS) entry which is preliminary data.</text>
</comment>
<dbReference type="CDD" id="cd22585">
    <property type="entry name" value="Rcat_RBR_DEAH12-like"/>
    <property type="match status" value="1"/>
</dbReference>
<evidence type="ECO:0000256" key="4">
    <source>
        <dbReference type="ARBA" id="ARBA00022723"/>
    </source>
</evidence>
<dbReference type="GO" id="GO:0003724">
    <property type="term" value="F:RNA helicase activity"/>
    <property type="evidence" value="ECO:0007669"/>
    <property type="project" value="UniProtKB-EC"/>
</dbReference>
<dbReference type="PROSITE" id="PS00690">
    <property type="entry name" value="DEAH_ATP_HELICASE"/>
    <property type="match status" value="1"/>
</dbReference>
<dbReference type="InterPro" id="IPR035979">
    <property type="entry name" value="RBD_domain_sf"/>
</dbReference>
<dbReference type="InterPro" id="IPR013087">
    <property type="entry name" value="Znf_C2H2_type"/>
</dbReference>
<keyword evidence="19" id="KW-1185">Reference proteome</keyword>
<dbReference type="GO" id="GO:0016740">
    <property type="term" value="F:transferase activity"/>
    <property type="evidence" value="ECO:0007669"/>
    <property type="project" value="UniProtKB-KW"/>
</dbReference>
<dbReference type="GO" id="GO:0016787">
    <property type="term" value="F:hydrolase activity"/>
    <property type="evidence" value="ECO:0007669"/>
    <property type="project" value="UniProtKB-KW"/>
</dbReference>
<keyword evidence="9" id="KW-0378">Hydrolase</keyword>
<dbReference type="CDD" id="cd17917">
    <property type="entry name" value="DEXHc_RHA-like"/>
    <property type="match status" value="1"/>
</dbReference>
<dbReference type="PANTHER" id="PTHR18934:SF81">
    <property type="entry name" value="ATP-DEPENDENT RNA HELICASE DEAH11, CHLOROPLASTIC-RELATED"/>
    <property type="match status" value="1"/>
</dbReference>
<dbReference type="InterPro" id="IPR013083">
    <property type="entry name" value="Znf_RING/FYVE/PHD"/>
</dbReference>
<evidence type="ECO:0000256" key="6">
    <source>
        <dbReference type="ARBA" id="ARBA00022741"/>
    </source>
</evidence>
<organism evidence="18 19">
    <name type="scientific">Vanilla planifolia</name>
    <name type="common">Vanilla</name>
    <dbReference type="NCBI Taxonomy" id="51239"/>
    <lineage>
        <taxon>Eukaryota</taxon>
        <taxon>Viridiplantae</taxon>
        <taxon>Streptophyta</taxon>
        <taxon>Embryophyta</taxon>
        <taxon>Tracheophyta</taxon>
        <taxon>Spermatophyta</taxon>
        <taxon>Magnoliopsida</taxon>
        <taxon>Liliopsida</taxon>
        <taxon>Asparagales</taxon>
        <taxon>Orchidaceae</taxon>
        <taxon>Vanilloideae</taxon>
        <taxon>Vanilleae</taxon>
        <taxon>Vanilla</taxon>
    </lineage>
</organism>
<dbReference type="Pfam" id="PF00271">
    <property type="entry name" value="Helicase_C"/>
    <property type="match status" value="1"/>
</dbReference>
<dbReference type="InterPro" id="IPR017907">
    <property type="entry name" value="Znf_RING_CS"/>
</dbReference>
<dbReference type="InterPro" id="IPR056246">
    <property type="entry name" value="KH_DEAH11/12_1st"/>
</dbReference>
<dbReference type="InterPro" id="IPR002867">
    <property type="entry name" value="IBR_dom"/>
</dbReference>
<dbReference type="SMART" id="SM00487">
    <property type="entry name" value="DEXDc"/>
    <property type="match status" value="1"/>
</dbReference>
<comment type="catalytic activity">
    <reaction evidence="13">
        <text>ATP + H2O = ADP + phosphate + H(+)</text>
        <dbReference type="Rhea" id="RHEA:13065"/>
        <dbReference type="ChEBI" id="CHEBI:15377"/>
        <dbReference type="ChEBI" id="CHEBI:15378"/>
        <dbReference type="ChEBI" id="CHEBI:30616"/>
        <dbReference type="ChEBI" id="CHEBI:43474"/>
        <dbReference type="ChEBI" id="CHEBI:456216"/>
        <dbReference type="EC" id="3.6.4.13"/>
    </reaction>
</comment>
<evidence type="ECO:0000259" key="17">
    <source>
        <dbReference type="PROSITE" id="PS51873"/>
    </source>
</evidence>
<dbReference type="FunFam" id="1.20.120.1080:FF:000033">
    <property type="entry name" value="RBR-type E3 ubiquitin transferase"/>
    <property type="match status" value="1"/>
</dbReference>
<proteinExistence type="inferred from homology"/>
<evidence type="ECO:0000256" key="8">
    <source>
        <dbReference type="ARBA" id="ARBA00022786"/>
    </source>
</evidence>
<dbReference type="SUPFAM" id="SSF57850">
    <property type="entry name" value="RING/U-box"/>
    <property type="match status" value="2"/>
</dbReference>
<feature type="region of interest" description="Disordered" evidence="14">
    <location>
        <begin position="18"/>
        <end position="46"/>
    </location>
</feature>
<dbReference type="CDD" id="cd18791">
    <property type="entry name" value="SF2_C_RHA"/>
    <property type="match status" value="1"/>
</dbReference>
<evidence type="ECO:0000313" key="19">
    <source>
        <dbReference type="Proteomes" id="UP000636800"/>
    </source>
</evidence>
<dbReference type="PROSITE" id="PS00028">
    <property type="entry name" value="ZINC_FINGER_C2H2_1"/>
    <property type="match status" value="1"/>
</dbReference>
<keyword evidence="4" id="KW-0479">Metal-binding</keyword>
<keyword evidence="12" id="KW-0067">ATP-binding</keyword>
<dbReference type="InterPro" id="IPR002464">
    <property type="entry name" value="DNA/RNA_helicase_DEAH_CS"/>
</dbReference>
<dbReference type="FunFam" id="3.40.50.300:FF:001279">
    <property type="entry name" value="ATP-dependent RNA helicase DEAH12 chloroplastic"/>
    <property type="match status" value="1"/>
</dbReference>
<keyword evidence="11" id="KW-0862">Zinc</keyword>
<evidence type="ECO:0000256" key="7">
    <source>
        <dbReference type="ARBA" id="ARBA00022771"/>
    </source>
</evidence>
<dbReference type="SMART" id="SM00490">
    <property type="entry name" value="HELICc"/>
    <property type="match status" value="1"/>
</dbReference>
<keyword evidence="7" id="KW-0863">Zinc-finger</keyword>
<dbReference type="InterPro" id="IPR014001">
    <property type="entry name" value="Helicase_ATP-bd"/>
</dbReference>
<dbReference type="InterPro" id="IPR056244">
    <property type="entry name" value="RRM_DEAH11/12"/>
</dbReference>
<dbReference type="Pfam" id="PF01485">
    <property type="entry name" value="IBR"/>
    <property type="match status" value="1"/>
</dbReference>
<dbReference type="SMART" id="SM00647">
    <property type="entry name" value="IBR"/>
    <property type="match status" value="2"/>
</dbReference>
<dbReference type="SUPFAM" id="SSF52540">
    <property type="entry name" value="P-loop containing nucleoside triphosphate hydrolases"/>
    <property type="match status" value="1"/>
</dbReference>
<dbReference type="Pfam" id="PF24475">
    <property type="entry name" value="RBD_DEAH11"/>
    <property type="match status" value="1"/>
</dbReference>
<evidence type="ECO:0000256" key="13">
    <source>
        <dbReference type="ARBA" id="ARBA00047984"/>
    </source>
</evidence>
<keyword evidence="6" id="KW-0547">Nucleotide-binding</keyword>
<dbReference type="Pfam" id="PF24471">
    <property type="entry name" value="KH_DEAH11"/>
    <property type="match status" value="1"/>
</dbReference>
<dbReference type="Pfam" id="PF07717">
    <property type="entry name" value="OB_NTP_bind"/>
    <property type="match status" value="1"/>
</dbReference>
<dbReference type="Pfam" id="PF24637">
    <property type="entry name" value="RRM_DEAH11"/>
    <property type="match status" value="1"/>
</dbReference>
<evidence type="ECO:0000259" key="16">
    <source>
        <dbReference type="PROSITE" id="PS51194"/>
    </source>
</evidence>
<evidence type="ECO:0000256" key="9">
    <source>
        <dbReference type="ARBA" id="ARBA00022801"/>
    </source>
</evidence>
<dbReference type="FunFam" id="1.20.120.1750:FF:000020">
    <property type="entry name" value="ATP-dependent RNA helicase DEAH12 chloroplastic"/>
    <property type="match status" value="1"/>
</dbReference>
<dbReference type="CDD" id="cd20335">
    <property type="entry name" value="BRcat_RBR"/>
    <property type="match status" value="1"/>
</dbReference>
<dbReference type="PROSITE" id="PS51194">
    <property type="entry name" value="HELICASE_CTER"/>
    <property type="match status" value="1"/>
</dbReference>
<dbReference type="InterPro" id="IPR056245">
    <property type="entry name" value="KH_DEAH11/12"/>
</dbReference>
<protein>
    <recommendedName>
        <fullName evidence="2">RNA helicase</fullName>
        <ecNumber evidence="2">3.6.4.13</ecNumber>
    </recommendedName>
</protein>
<name>A0A835QZM0_VANPL</name>
<dbReference type="InterPro" id="IPR044066">
    <property type="entry name" value="TRIAD_supradom"/>
</dbReference>
<evidence type="ECO:0000259" key="15">
    <source>
        <dbReference type="PROSITE" id="PS51192"/>
    </source>
</evidence>
<dbReference type="Gene3D" id="3.40.50.300">
    <property type="entry name" value="P-loop containing nucleotide triphosphate hydrolases"/>
    <property type="match status" value="2"/>
</dbReference>
<dbReference type="InterPro" id="IPR056248">
    <property type="entry name" value="RBD_DEAH11/12"/>
</dbReference>
<dbReference type="Gene3D" id="3.30.40.10">
    <property type="entry name" value="Zinc/RING finger domain, C3HC4 (zinc finger)"/>
    <property type="match status" value="1"/>
</dbReference>
<dbReference type="FunFam" id="3.40.50.300:FF:002114">
    <property type="entry name" value="ATP-dependent RNA helicase DEAH12 chloroplastic"/>
    <property type="match status" value="1"/>
</dbReference>
<dbReference type="EC" id="3.6.4.13" evidence="2"/>
<dbReference type="InterPro" id="IPR007502">
    <property type="entry name" value="Helicase-assoc_dom"/>
</dbReference>
<dbReference type="EMBL" id="JADCNL010000005">
    <property type="protein sequence ID" value="KAG0480106.1"/>
    <property type="molecule type" value="Genomic_DNA"/>
</dbReference>
<dbReference type="SUPFAM" id="SSF54928">
    <property type="entry name" value="RNA-binding domain, RBD"/>
    <property type="match status" value="1"/>
</dbReference>
<evidence type="ECO:0000313" key="18">
    <source>
        <dbReference type="EMBL" id="KAG0480106.1"/>
    </source>
</evidence>
<evidence type="ECO:0000256" key="3">
    <source>
        <dbReference type="ARBA" id="ARBA00022679"/>
    </source>
</evidence>
<dbReference type="SMART" id="SM00847">
    <property type="entry name" value="HA2"/>
    <property type="match status" value="1"/>
</dbReference>
<dbReference type="PROSITE" id="PS51873">
    <property type="entry name" value="TRIAD"/>
    <property type="match status" value="1"/>
</dbReference>